<keyword evidence="3" id="KW-1185">Reference proteome</keyword>
<dbReference type="EMBL" id="JAEHOC010000002">
    <property type="protein sequence ID" value="KAG2444256.1"/>
    <property type="molecule type" value="Genomic_DNA"/>
</dbReference>
<keyword evidence="1" id="KW-1133">Transmembrane helix</keyword>
<accession>A0A835WBE2</accession>
<dbReference type="Pfam" id="PF14329">
    <property type="entry name" value="DUF4386"/>
    <property type="match status" value="1"/>
</dbReference>
<evidence type="ECO:0000313" key="3">
    <source>
        <dbReference type="Proteomes" id="UP000650467"/>
    </source>
</evidence>
<proteinExistence type="predicted"/>
<reference evidence="2" key="1">
    <citation type="journal article" date="2020" name="bioRxiv">
        <title>Comparative genomics of Chlamydomonas.</title>
        <authorList>
            <person name="Craig R.J."/>
            <person name="Hasan A.R."/>
            <person name="Ness R.W."/>
            <person name="Keightley P.D."/>
        </authorList>
    </citation>
    <scope>NUCLEOTIDE SEQUENCE</scope>
    <source>
        <strain evidence="2">SAG 7.73</strain>
    </source>
</reference>
<feature type="transmembrane region" description="Helical" evidence="1">
    <location>
        <begin position="22"/>
        <end position="47"/>
    </location>
</feature>
<dbReference type="AlphaFoldDB" id="A0A835WBE2"/>
<dbReference type="InterPro" id="IPR025495">
    <property type="entry name" value="DUF4386"/>
</dbReference>
<keyword evidence="1" id="KW-0472">Membrane</keyword>
<protein>
    <submittedName>
        <fullName evidence="2">Uncharacterized protein</fullName>
    </submittedName>
</protein>
<feature type="transmembrane region" description="Helical" evidence="1">
    <location>
        <begin position="182"/>
        <end position="199"/>
    </location>
</feature>
<feature type="transmembrane region" description="Helical" evidence="1">
    <location>
        <begin position="151"/>
        <end position="170"/>
    </location>
</feature>
<dbReference type="Proteomes" id="UP000650467">
    <property type="component" value="Unassembled WGS sequence"/>
</dbReference>
<comment type="caution">
    <text evidence="2">The sequence shown here is derived from an EMBL/GenBank/DDBJ whole genome shotgun (WGS) entry which is preliminary data.</text>
</comment>
<feature type="transmembrane region" description="Helical" evidence="1">
    <location>
        <begin position="122"/>
        <end position="144"/>
    </location>
</feature>
<organism evidence="2 3">
    <name type="scientific">Chlamydomonas incerta</name>
    <dbReference type="NCBI Taxonomy" id="51695"/>
    <lineage>
        <taxon>Eukaryota</taxon>
        <taxon>Viridiplantae</taxon>
        <taxon>Chlorophyta</taxon>
        <taxon>core chlorophytes</taxon>
        <taxon>Chlorophyceae</taxon>
        <taxon>CS clade</taxon>
        <taxon>Chlamydomonadales</taxon>
        <taxon>Chlamydomonadaceae</taxon>
        <taxon>Chlamydomonas</taxon>
    </lineage>
</organism>
<dbReference type="OrthoDB" id="547559at2759"/>
<keyword evidence="1" id="KW-0812">Transmembrane</keyword>
<sequence length="219" mass="22019">MVALRSKHLSTLSFGHAAHEVVSAALLLLSNSVGVVALGALLFPLLWHHGGPGLAAGYLATRVAEALLLAAGTICQLLLIPLSALGDSESASSRAAAASPSAGGSGGITRADLASLAIRANFYSFQIAMLVLGLGSLPVCLLLLRRQLLPAWMAAWGVLGYSLLAAGSVAELYGVEGTGVPLAIPGGMWEMALGLGLLVRGGFLTGRAEAGASGAKKQA</sequence>
<evidence type="ECO:0000256" key="1">
    <source>
        <dbReference type="SAM" id="Phobius"/>
    </source>
</evidence>
<evidence type="ECO:0000313" key="2">
    <source>
        <dbReference type="EMBL" id="KAG2444256.1"/>
    </source>
</evidence>
<name>A0A835WBE2_CHLIN</name>
<gene>
    <name evidence="2" type="ORF">HXX76_001013</name>
</gene>